<keyword evidence="1" id="KW-1133">Transmembrane helix</keyword>
<feature type="transmembrane region" description="Helical" evidence="1">
    <location>
        <begin position="530"/>
        <end position="550"/>
    </location>
</feature>
<comment type="caution">
    <text evidence="2">The sequence shown here is derived from an EMBL/GenBank/DDBJ whole genome shotgun (WGS) entry which is preliminary data.</text>
</comment>
<feature type="transmembrane region" description="Helical" evidence="1">
    <location>
        <begin position="588"/>
        <end position="611"/>
    </location>
</feature>
<dbReference type="Gene3D" id="1.20.120.20">
    <property type="entry name" value="Apolipoprotein"/>
    <property type="match status" value="1"/>
</dbReference>
<feature type="transmembrane region" description="Helical" evidence="1">
    <location>
        <begin position="643"/>
        <end position="666"/>
    </location>
</feature>
<feature type="transmembrane region" description="Helical" evidence="1">
    <location>
        <begin position="413"/>
        <end position="431"/>
    </location>
</feature>
<name>A0ABU1SGI8_9MICO</name>
<feature type="transmembrane region" description="Helical" evidence="1">
    <location>
        <begin position="618"/>
        <end position="637"/>
    </location>
</feature>
<keyword evidence="1" id="KW-0812">Transmembrane</keyword>
<protein>
    <submittedName>
        <fullName evidence="2">Phage-related protein</fullName>
    </submittedName>
</protein>
<dbReference type="RefSeq" id="WP_310022826.1">
    <property type="nucleotide sequence ID" value="NZ_JAVDUM010000017.1"/>
</dbReference>
<evidence type="ECO:0000256" key="1">
    <source>
        <dbReference type="SAM" id="Phobius"/>
    </source>
</evidence>
<feature type="transmembrane region" description="Helical" evidence="1">
    <location>
        <begin position="492"/>
        <end position="510"/>
    </location>
</feature>
<organism evidence="2 3">
    <name type="scientific">Microbacterium resistens</name>
    <dbReference type="NCBI Taxonomy" id="156977"/>
    <lineage>
        <taxon>Bacteria</taxon>
        <taxon>Bacillati</taxon>
        <taxon>Actinomycetota</taxon>
        <taxon>Actinomycetes</taxon>
        <taxon>Micrococcales</taxon>
        <taxon>Microbacteriaceae</taxon>
        <taxon>Microbacterium</taxon>
    </lineage>
</organism>
<feature type="transmembrane region" description="Helical" evidence="1">
    <location>
        <begin position="335"/>
        <end position="356"/>
    </location>
</feature>
<dbReference type="PANTHER" id="PTHR37813">
    <property type="entry name" value="FELS-2 PROPHAGE PROTEIN"/>
    <property type="match status" value="1"/>
</dbReference>
<dbReference type="Proteomes" id="UP001259347">
    <property type="component" value="Unassembled WGS sequence"/>
</dbReference>
<gene>
    <name evidence="2" type="ORF">J2Y69_003345</name>
</gene>
<feature type="transmembrane region" description="Helical" evidence="1">
    <location>
        <begin position="562"/>
        <end position="582"/>
    </location>
</feature>
<keyword evidence="3" id="KW-1185">Reference proteome</keyword>
<feature type="transmembrane region" description="Helical" evidence="1">
    <location>
        <begin position="363"/>
        <end position="386"/>
    </location>
</feature>
<sequence length="896" mass="92360">MAENVGYATLNIIPSAKGFGKALYGEINPAMDASGAAGGTKLGNALKKAAGPLFALAGTTAMGAFITSAVSKAGDLEQSVGAIESVFKGSSAQMLQWSEDAALSTGLSENEFNELGTLIGSQLKNAGTAMEDLAPKTKDLITLGADMASMFGGTSREAVEALSSALKGERDPIERYGVSLTQAAIDAKAAEMGFEKVGNTLSREANAAATLALIMDQTADAHGNFAKEADTYQGILQRLRASWENISTTIGQAFLPLASMAASLLLEMMPTVQGLAETFRIWGHEASTAFTVAGGGLPGLQAAFGSLLGNVLGLGGGFGELVGKVMDVVAQLSPLGLVFEALLPVLPQLVAALLPLAAALGQALAAALPAIIPLVNLLASALAAIIPHVTNFATGAIEVITAIVDWGVANADWLSAIGIAAGVIGGVVVAVKAFRAAQLLLTAATYGSQGAMLLAGNSAKIFGVAVKAVGAAQKIATAVQWAFNAALAANPIGLIVTAIAALVAGLVWFFTQTDLGREIWEGFMTFLSEAWTNIVNFATTVWGALASFFTDLWTTVSGIFTAAWEGIVSFLTPVFEFIGALIQTYIDVWVNIFLVLAAVLKVVWDGIVAVVTTVWNAIVAFVTPIVEGIASFIGGTIENIRAAWTLIWTAIQTAFESVWSAIVAFLSPVINGIRDTINGVVNGIRAVWENVWGGISSFFSAIWNNIVSGVTAKVQEVAGVVGGIKDMVMGAISGIGNWLLSAGGDLIRGLWNGISDMGGWIMDQIGGFLDGIVGWAKDVLGIHSPSRVFAEIGEYVGMGLSDGIDSMTDTVATSAKGLAQAAIDAVDDLPPMAMDAHVNGSASVSRAIPEGGMTGSVSRLADEFANGTGYDGPPITINSNDPDLVGAVVADKLRRR</sequence>
<accession>A0ABU1SGI8</accession>
<keyword evidence="1" id="KW-0472">Membrane</keyword>
<evidence type="ECO:0000313" key="2">
    <source>
        <dbReference type="EMBL" id="MDR6868721.1"/>
    </source>
</evidence>
<reference evidence="2 3" key="1">
    <citation type="submission" date="2023-07" db="EMBL/GenBank/DDBJ databases">
        <title>Sorghum-associated microbial communities from plants grown in Nebraska, USA.</title>
        <authorList>
            <person name="Schachtman D."/>
        </authorList>
    </citation>
    <scope>NUCLEOTIDE SEQUENCE [LARGE SCALE GENOMIC DNA]</scope>
    <source>
        <strain evidence="2 3">2980</strain>
    </source>
</reference>
<evidence type="ECO:0000313" key="3">
    <source>
        <dbReference type="Proteomes" id="UP001259347"/>
    </source>
</evidence>
<proteinExistence type="predicted"/>
<dbReference type="PANTHER" id="PTHR37813:SF1">
    <property type="entry name" value="FELS-2 PROPHAGE PROTEIN"/>
    <property type="match status" value="1"/>
</dbReference>
<dbReference type="EMBL" id="JAVDUM010000017">
    <property type="protein sequence ID" value="MDR6868721.1"/>
    <property type="molecule type" value="Genomic_DNA"/>
</dbReference>